<dbReference type="InParanoid" id="G8YV05"/>
<accession>G8YV05</accession>
<evidence type="ECO:0000313" key="2">
    <source>
        <dbReference type="Proteomes" id="UP000005222"/>
    </source>
</evidence>
<proteinExistence type="predicted"/>
<evidence type="ECO:0000313" key="1">
    <source>
        <dbReference type="EMBL" id="CCE72688.1"/>
    </source>
</evidence>
<sequence length="295" mass="33864">MMLVLERRIYQSSKGGSLRFRYNGLRSHSRGYVTRSEFDSPFQYIPRRKKPYISWKLAGFGFGIGALLAYNETLFNLYQSYTSVDQNDLSLPLKLVYELKHLPLYEKLAHPKNDQWELIQTWEGFEKNILNSQELPDESSHSSKDPLTDGVLAKPGGILIKPVVFHNKKSNQNITFVHTGYKLCGYPFLVHGGVLATLLNESFKRNASLSSETSSKYKEDYKVENLEITYKYPTFANQFLIIKTQQKPDTIVDPNNIVLEAVIESQKGNILVKSEAKLKNTGRYSKRGILSYFRN</sequence>
<dbReference type="FunCoup" id="G8YV05">
    <property type="interactions" value="133"/>
</dbReference>
<dbReference type="PANTHER" id="PTHR47260">
    <property type="entry name" value="UPF0644 PROTEIN PB2B4.06"/>
    <property type="match status" value="1"/>
</dbReference>
<organism evidence="1 2">
    <name type="scientific">Pichia sorbitophila (strain ATCC MYA-4447 / BCRC 22081 / CBS 7064 / NBRC 10061 / NRRL Y-12695)</name>
    <name type="common">Hybrid yeast</name>
    <dbReference type="NCBI Taxonomy" id="559304"/>
    <lineage>
        <taxon>Eukaryota</taxon>
        <taxon>Fungi</taxon>
        <taxon>Dikarya</taxon>
        <taxon>Ascomycota</taxon>
        <taxon>Saccharomycotina</taxon>
        <taxon>Pichiomycetes</taxon>
        <taxon>Debaryomycetaceae</taxon>
        <taxon>Millerozyma</taxon>
    </lineage>
</organism>
<name>G8YV05_PICSO</name>
<gene>
    <name evidence="1" type="primary">Piso0_000279</name>
    <name evidence="1" type="ORF">GNLVRS01_PISO0A05852g</name>
</gene>
<dbReference type="SUPFAM" id="SSF54637">
    <property type="entry name" value="Thioesterase/thiol ester dehydrase-isomerase"/>
    <property type="match status" value="1"/>
</dbReference>
<dbReference type="Proteomes" id="UP000005222">
    <property type="component" value="Chromosome A"/>
</dbReference>
<dbReference type="PANTHER" id="PTHR47260:SF1">
    <property type="entry name" value="UPF0644 PROTEIN PB2B4.06"/>
    <property type="match status" value="1"/>
</dbReference>
<dbReference type="Gene3D" id="3.10.129.10">
    <property type="entry name" value="Hotdog Thioesterase"/>
    <property type="match status" value="1"/>
</dbReference>
<dbReference type="OrthoDB" id="506431at2759"/>
<dbReference type="STRING" id="559304.G8YV05"/>
<keyword evidence="2" id="KW-1185">Reference proteome</keyword>
<protein>
    <submittedName>
        <fullName evidence="1">Piso0_000279 protein</fullName>
    </submittedName>
</protein>
<dbReference type="HOGENOM" id="CLU_052827_1_0_1"/>
<dbReference type="EMBL" id="FO082059">
    <property type="protein sequence ID" value="CCE72688.1"/>
    <property type="molecule type" value="Genomic_DNA"/>
</dbReference>
<reference evidence="1 2" key="1">
    <citation type="journal article" date="2012" name="G3 (Bethesda)">
        <title>Pichia sorbitophila, an interspecies yeast hybrid reveals early steps of genome resolution following polyploidization.</title>
        <authorList>
            <person name="Leh Louis V."/>
            <person name="Despons L."/>
            <person name="Friedrich A."/>
            <person name="Martin T."/>
            <person name="Durrens P."/>
            <person name="Casaregola S."/>
            <person name="Neuveglise C."/>
            <person name="Fairhead C."/>
            <person name="Marck C."/>
            <person name="Cruz J.A."/>
            <person name="Straub M.L."/>
            <person name="Kugler V."/>
            <person name="Sacerdot C."/>
            <person name="Uzunov Z."/>
            <person name="Thierry A."/>
            <person name="Weiss S."/>
            <person name="Bleykasten C."/>
            <person name="De Montigny J."/>
            <person name="Jacques N."/>
            <person name="Jung P."/>
            <person name="Lemaire M."/>
            <person name="Mallet S."/>
            <person name="Morel G."/>
            <person name="Richard G.F."/>
            <person name="Sarkar A."/>
            <person name="Savel G."/>
            <person name="Schacherer J."/>
            <person name="Seret M.L."/>
            <person name="Talla E."/>
            <person name="Samson G."/>
            <person name="Jubin C."/>
            <person name="Poulain J."/>
            <person name="Vacherie B."/>
            <person name="Barbe V."/>
            <person name="Pelletier E."/>
            <person name="Sherman D.J."/>
            <person name="Westhof E."/>
            <person name="Weissenbach J."/>
            <person name="Baret P.V."/>
            <person name="Wincker P."/>
            <person name="Gaillardin C."/>
            <person name="Dujon B."/>
            <person name="Souciet J.L."/>
        </authorList>
    </citation>
    <scope>NUCLEOTIDE SEQUENCE [LARGE SCALE GENOMIC DNA]</scope>
    <source>
        <strain evidence="2">ATCC MYA-4447 / BCRC 22081 / CBS 7064 / NBRC 10061 / NRRL Y-12695</strain>
    </source>
</reference>
<dbReference type="AlphaFoldDB" id="G8YV05"/>
<dbReference type="InterPro" id="IPR052061">
    <property type="entry name" value="PTE-AB_protein"/>
</dbReference>
<dbReference type="InterPro" id="IPR029069">
    <property type="entry name" value="HotDog_dom_sf"/>
</dbReference>
<dbReference type="eggNOG" id="KOG4781">
    <property type="taxonomic scope" value="Eukaryota"/>
</dbReference>
<dbReference type="OMA" id="YKLQSWE"/>